<dbReference type="InterPro" id="IPR016181">
    <property type="entry name" value="Acyl_CoA_acyltransferase"/>
</dbReference>
<dbReference type="CDD" id="cd04301">
    <property type="entry name" value="NAT_SF"/>
    <property type="match status" value="1"/>
</dbReference>
<dbReference type="SUPFAM" id="SSF55729">
    <property type="entry name" value="Acyl-CoA N-acyltransferases (Nat)"/>
    <property type="match status" value="1"/>
</dbReference>
<protein>
    <submittedName>
        <fullName evidence="2">N-acetyltransferase</fullName>
    </submittedName>
</protein>
<accession>A0A850ERM1</accession>
<feature type="domain" description="N-acetyltransferase" evidence="1">
    <location>
        <begin position="2"/>
        <end position="90"/>
    </location>
</feature>
<evidence type="ECO:0000259" key="1">
    <source>
        <dbReference type="PROSITE" id="PS51729"/>
    </source>
</evidence>
<dbReference type="RefSeq" id="WP_175373595.1">
    <property type="nucleotide sequence ID" value="NZ_JABWCS010000218.1"/>
</dbReference>
<name>A0A850ERM1_9BACL</name>
<evidence type="ECO:0000313" key="2">
    <source>
        <dbReference type="EMBL" id="NUU63166.1"/>
    </source>
</evidence>
<keyword evidence="2" id="KW-0808">Transferase</keyword>
<dbReference type="PROSITE" id="PS51729">
    <property type="entry name" value="GNAT_YJDJ"/>
    <property type="match status" value="1"/>
</dbReference>
<dbReference type="Proteomes" id="UP000564806">
    <property type="component" value="Unassembled WGS sequence"/>
</dbReference>
<dbReference type="PANTHER" id="PTHR31435">
    <property type="entry name" value="PROTEIN NATD1"/>
    <property type="match status" value="1"/>
</dbReference>
<dbReference type="Pfam" id="PF14542">
    <property type="entry name" value="Acetyltransf_CG"/>
    <property type="match status" value="1"/>
</dbReference>
<dbReference type="Gene3D" id="3.40.630.30">
    <property type="match status" value="1"/>
</dbReference>
<keyword evidence="3" id="KW-1185">Reference proteome</keyword>
<dbReference type="InterPro" id="IPR031165">
    <property type="entry name" value="GNAT_YJDJ"/>
</dbReference>
<reference evidence="2" key="1">
    <citation type="submission" date="2020-06" db="EMBL/GenBank/DDBJ databases">
        <title>Paenibacillus sp. nov., isolated from soil.</title>
        <authorList>
            <person name="Seo Y.L."/>
        </authorList>
    </citation>
    <scope>NUCLEOTIDE SEQUENCE [LARGE SCALE GENOMIC DNA]</scope>
    <source>
        <strain evidence="2">JW14</strain>
    </source>
</reference>
<dbReference type="AlphaFoldDB" id="A0A850ERM1"/>
<evidence type="ECO:0000313" key="3">
    <source>
        <dbReference type="Proteomes" id="UP000564806"/>
    </source>
</evidence>
<comment type="caution">
    <text evidence="2">The sequence shown here is derived from an EMBL/GenBank/DDBJ whole genome shotgun (WGS) entry which is preliminary data.</text>
</comment>
<proteinExistence type="predicted"/>
<dbReference type="EMBL" id="JABWCS010000218">
    <property type="protein sequence ID" value="NUU63166.1"/>
    <property type="molecule type" value="Genomic_DNA"/>
</dbReference>
<gene>
    <name evidence="2" type="ORF">HPT30_22700</name>
</gene>
<organism evidence="2 3">
    <name type="scientific">Paenibacillus agri</name>
    <dbReference type="NCBI Taxonomy" id="2744309"/>
    <lineage>
        <taxon>Bacteria</taxon>
        <taxon>Bacillati</taxon>
        <taxon>Bacillota</taxon>
        <taxon>Bacilli</taxon>
        <taxon>Bacillales</taxon>
        <taxon>Paenibacillaceae</taxon>
        <taxon>Paenibacillus</taxon>
    </lineage>
</organism>
<dbReference type="GO" id="GO:0016740">
    <property type="term" value="F:transferase activity"/>
    <property type="evidence" value="ECO:0007669"/>
    <property type="project" value="UniProtKB-KW"/>
</dbReference>
<dbReference type="InterPro" id="IPR045057">
    <property type="entry name" value="Gcn5-rel_NAT"/>
</dbReference>
<sequence>MKIQHGEGRFFVAGDDKDLAEITYAADEKTGDLVIDHTFVSEELRGQGAGEDLVKAVVDKARAEHLKIVPECSYAAHQFKKHPEYQDVLSGDGSRSS</sequence>
<dbReference type="PANTHER" id="PTHR31435:SF10">
    <property type="entry name" value="BSR4717 PROTEIN"/>
    <property type="match status" value="1"/>
</dbReference>